<reference evidence="1" key="1">
    <citation type="submission" date="2020-06" db="EMBL/GenBank/DDBJ databases">
        <title>Legume-microbial interactions unlock mineral nutrients during tropical forest succession.</title>
        <authorList>
            <person name="Epihov D.Z."/>
        </authorList>
    </citation>
    <scope>NUCLEOTIDE SEQUENCE [LARGE SCALE GENOMIC DNA]</scope>
    <source>
        <strain evidence="1">Pan2503</strain>
    </source>
</reference>
<organism evidence="1 2">
    <name type="scientific">Candidatus Acidiferrum panamense</name>
    <dbReference type="NCBI Taxonomy" id="2741543"/>
    <lineage>
        <taxon>Bacteria</taxon>
        <taxon>Pseudomonadati</taxon>
        <taxon>Acidobacteriota</taxon>
        <taxon>Terriglobia</taxon>
        <taxon>Candidatus Acidiferrales</taxon>
        <taxon>Candidatus Acidiferrum</taxon>
    </lineage>
</organism>
<accession>A0A7V8NQU9</accession>
<dbReference type="EMBL" id="JACDQQ010001244">
    <property type="protein sequence ID" value="MBA0085864.1"/>
    <property type="molecule type" value="Genomic_DNA"/>
</dbReference>
<gene>
    <name evidence="1" type="ORF">HRJ53_12775</name>
</gene>
<dbReference type="PANTHER" id="PTHR37909:SF1">
    <property type="entry name" value="S-ADENOSYL-L-METHIONINE-DEPENDENT METHYLTRANSFERASES SUPERFAMILY PROTEIN"/>
    <property type="match status" value="1"/>
</dbReference>
<dbReference type="Pfam" id="PF13578">
    <property type="entry name" value="Methyltransf_24"/>
    <property type="match status" value="1"/>
</dbReference>
<dbReference type="PANTHER" id="PTHR37909">
    <property type="entry name" value="S-ADENOSYL-L-METHIONINE-DEPENDENT METHYLTRANSFERASES SUPERFAMILY PROTEIN"/>
    <property type="match status" value="1"/>
</dbReference>
<dbReference type="Gene3D" id="3.40.50.150">
    <property type="entry name" value="Vaccinia Virus protein VP39"/>
    <property type="match status" value="1"/>
</dbReference>
<dbReference type="InterPro" id="IPR029063">
    <property type="entry name" value="SAM-dependent_MTases_sf"/>
</dbReference>
<keyword evidence="1" id="KW-0808">Transferase</keyword>
<dbReference type="SUPFAM" id="SSF53335">
    <property type="entry name" value="S-adenosyl-L-methionine-dependent methyltransferases"/>
    <property type="match status" value="1"/>
</dbReference>
<proteinExistence type="predicted"/>
<dbReference type="GO" id="GO:0008168">
    <property type="term" value="F:methyltransferase activity"/>
    <property type="evidence" value="ECO:0007669"/>
    <property type="project" value="UniProtKB-KW"/>
</dbReference>
<name>A0A7V8NQU9_9BACT</name>
<protein>
    <submittedName>
        <fullName evidence="1">Class I SAM-dependent methyltransferase</fullName>
    </submittedName>
</protein>
<sequence length="189" mass="21427">MHHFWQTLPGYFTFPDFYRWLAWEEAPELLVEVGVYAGQSAAFYATELFNLLSADTPCRLDLVDTWTANPGGLDAVRKALEPVAGVIGAYHQGISWEMAARYGEHSVDAVFIDADHEYESVCKDIDAWLPKVKPGGIIAGHDYTPELPGVIRAVNERFERFELWRGVNDVGDETMRGKYYPVWCVRIPI</sequence>
<keyword evidence="1" id="KW-0489">Methyltransferase</keyword>
<evidence type="ECO:0000313" key="2">
    <source>
        <dbReference type="Proteomes" id="UP000567293"/>
    </source>
</evidence>
<dbReference type="Proteomes" id="UP000567293">
    <property type="component" value="Unassembled WGS sequence"/>
</dbReference>
<evidence type="ECO:0000313" key="1">
    <source>
        <dbReference type="EMBL" id="MBA0085864.1"/>
    </source>
</evidence>
<dbReference type="GO" id="GO:0032259">
    <property type="term" value="P:methylation"/>
    <property type="evidence" value="ECO:0007669"/>
    <property type="project" value="UniProtKB-KW"/>
</dbReference>
<comment type="caution">
    <text evidence="1">The sequence shown here is derived from an EMBL/GenBank/DDBJ whole genome shotgun (WGS) entry which is preliminary data.</text>
</comment>
<dbReference type="AlphaFoldDB" id="A0A7V8NQU9"/>
<keyword evidence="2" id="KW-1185">Reference proteome</keyword>